<reference evidence="2" key="1">
    <citation type="submission" date="2023-07" db="EMBL/GenBank/DDBJ databases">
        <authorList>
            <person name="Kim M.K."/>
        </authorList>
    </citation>
    <scope>NUCLEOTIDE SEQUENCE</scope>
    <source>
        <strain evidence="2">ASUV-10-1</strain>
    </source>
</reference>
<gene>
    <name evidence="2" type="ORF">Q5H93_21235</name>
</gene>
<dbReference type="PROSITE" id="PS51154">
    <property type="entry name" value="MACRO"/>
    <property type="match status" value="1"/>
</dbReference>
<dbReference type="EMBL" id="JAUQSY010000018">
    <property type="protein sequence ID" value="MDO7877282.1"/>
    <property type="molecule type" value="Genomic_DNA"/>
</dbReference>
<dbReference type="PANTHER" id="PTHR11106:SF27">
    <property type="entry name" value="MACRO DOMAIN-CONTAINING PROTEIN"/>
    <property type="match status" value="1"/>
</dbReference>
<evidence type="ECO:0000313" key="2">
    <source>
        <dbReference type="EMBL" id="MDO7877282.1"/>
    </source>
</evidence>
<keyword evidence="3" id="KW-1185">Reference proteome</keyword>
<dbReference type="InterPro" id="IPR043472">
    <property type="entry name" value="Macro_dom-like"/>
</dbReference>
<evidence type="ECO:0000313" key="3">
    <source>
        <dbReference type="Proteomes" id="UP001176429"/>
    </source>
</evidence>
<organism evidence="2 3">
    <name type="scientific">Hymenobacter aranciens</name>
    <dbReference type="NCBI Taxonomy" id="3063996"/>
    <lineage>
        <taxon>Bacteria</taxon>
        <taxon>Pseudomonadati</taxon>
        <taxon>Bacteroidota</taxon>
        <taxon>Cytophagia</taxon>
        <taxon>Cytophagales</taxon>
        <taxon>Hymenobacteraceae</taxon>
        <taxon>Hymenobacter</taxon>
    </lineage>
</organism>
<protein>
    <submittedName>
        <fullName evidence="2">O-acetyl-ADP-ribose deacetylase</fullName>
    </submittedName>
</protein>
<name>A0ABT9BGA6_9BACT</name>
<feature type="domain" description="Macro" evidence="1">
    <location>
        <begin position="1"/>
        <end position="178"/>
    </location>
</feature>
<dbReference type="SMART" id="SM00506">
    <property type="entry name" value="A1pp"/>
    <property type="match status" value="1"/>
</dbReference>
<dbReference type="Gene3D" id="3.40.220.10">
    <property type="entry name" value="Leucine Aminopeptidase, subunit E, domain 1"/>
    <property type="match status" value="1"/>
</dbReference>
<evidence type="ECO:0000259" key="1">
    <source>
        <dbReference type="PROSITE" id="PS51154"/>
    </source>
</evidence>
<dbReference type="SUPFAM" id="SSF52949">
    <property type="entry name" value="Macro domain-like"/>
    <property type="match status" value="1"/>
</dbReference>
<dbReference type="PANTHER" id="PTHR11106">
    <property type="entry name" value="GANGLIOSIDE INDUCED DIFFERENTIATION ASSOCIATED PROTEIN 2-RELATED"/>
    <property type="match status" value="1"/>
</dbReference>
<dbReference type="InterPro" id="IPR002589">
    <property type="entry name" value="Macro_dom"/>
</dbReference>
<proteinExistence type="predicted"/>
<accession>A0ABT9BGA6</accession>
<dbReference type="NCBIfam" id="NF001664">
    <property type="entry name" value="PRK00431.1-6"/>
    <property type="match status" value="1"/>
</dbReference>
<sequence length="178" mass="19152">MPIPPDSRLRLVQGDITSRPVTAIVNAANSSLLGGGGVDGAIHRAGGPQILEECRHLRERLYPLGLPTGKAVATTGGKLPAKVVIHTAGPVWHGGHQHEAEELASCYQSCLKIAAGRQSESVAFPGISTGIYGYPKKEAAAIAVREVRQFLSENEFPQVVEFVVFDDESRRIYERELA</sequence>
<comment type="caution">
    <text evidence="2">The sequence shown here is derived from an EMBL/GenBank/DDBJ whole genome shotgun (WGS) entry which is preliminary data.</text>
</comment>
<dbReference type="Proteomes" id="UP001176429">
    <property type="component" value="Unassembled WGS sequence"/>
</dbReference>
<dbReference type="CDD" id="cd02908">
    <property type="entry name" value="Macro_OAADPr_deacetylase"/>
    <property type="match status" value="1"/>
</dbReference>
<dbReference type="Pfam" id="PF01661">
    <property type="entry name" value="Macro"/>
    <property type="match status" value="1"/>
</dbReference>
<dbReference type="RefSeq" id="WP_305008712.1">
    <property type="nucleotide sequence ID" value="NZ_JAUQSY010000018.1"/>
</dbReference>